<evidence type="ECO:0000313" key="1">
    <source>
        <dbReference type="EMBL" id="JAH58039.1"/>
    </source>
</evidence>
<protein>
    <submittedName>
        <fullName evidence="1">Uncharacterized protein</fullName>
    </submittedName>
</protein>
<accession>A0A0E9TWH9</accession>
<dbReference type="AlphaFoldDB" id="A0A0E9TWH9"/>
<proteinExistence type="predicted"/>
<reference evidence="1" key="1">
    <citation type="submission" date="2014-11" db="EMBL/GenBank/DDBJ databases">
        <authorList>
            <person name="Amaro Gonzalez C."/>
        </authorList>
    </citation>
    <scope>NUCLEOTIDE SEQUENCE</scope>
</reference>
<sequence>MYTLIIGLLFNFNNPTIEHISEGRK</sequence>
<reference evidence="1" key="2">
    <citation type="journal article" date="2015" name="Fish Shellfish Immunol.">
        <title>Early steps in the European eel (Anguilla anguilla)-Vibrio vulnificus interaction in the gills: Role of the RtxA13 toxin.</title>
        <authorList>
            <person name="Callol A."/>
            <person name="Pajuelo D."/>
            <person name="Ebbesson L."/>
            <person name="Teles M."/>
            <person name="MacKenzie S."/>
            <person name="Amaro C."/>
        </authorList>
    </citation>
    <scope>NUCLEOTIDE SEQUENCE</scope>
</reference>
<dbReference type="EMBL" id="GBXM01050538">
    <property type="protein sequence ID" value="JAH58039.1"/>
    <property type="molecule type" value="Transcribed_RNA"/>
</dbReference>
<name>A0A0E9TWH9_ANGAN</name>
<organism evidence="1">
    <name type="scientific">Anguilla anguilla</name>
    <name type="common">European freshwater eel</name>
    <name type="synonym">Muraena anguilla</name>
    <dbReference type="NCBI Taxonomy" id="7936"/>
    <lineage>
        <taxon>Eukaryota</taxon>
        <taxon>Metazoa</taxon>
        <taxon>Chordata</taxon>
        <taxon>Craniata</taxon>
        <taxon>Vertebrata</taxon>
        <taxon>Euteleostomi</taxon>
        <taxon>Actinopterygii</taxon>
        <taxon>Neopterygii</taxon>
        <taxon>Teleostei</taxon>
        <taxon>Anguilliformes</taxon>
        <taxon>Anguillidae</taxon>
        <taxon>Anguilla</taxon>
    </lineage>
</organism>